<organism evidence="1 2">
    <name type="scientific">Ralstonia wenshanensis</name>
    <dbReference type="NCBI Taxonomy" id="2842456"/>
    <lineage>
        <taxon>Bacteria</taxon>
        <taxon>Pseudomonadati</taxon>
        <taxon>Pseudomonadota</taxon>
        <taxon>Betaproteobacteria</taxon>
        <taxon>Burkholderiales</taxon>
        <taxon>Burkholderiaceae</taxon>
        <taxon>Ralstonia</taxon>
    </lineage>
</organism>
<dbReference type="AlphaFoldDB" id="A0AAD2AZK9"/>
<keyword evidence="2" id="KW-1185">Reference proteome</keyword>
<protein>
    <recommendedName>
        <fullName evidence="3">Penicillin-binding protein activator LpoB</fullName>
    </recommendedName>
</protein>
<reference evidence="1 2" key="1">
    <citation type="submission" date="2023-07" db="EMBL/GenBank/DDBJ databases">
        <authorList>
            <person name="Peeters C."/>
        </authorList>
    </citation>
    <scope>NUCLEOTIDE SEQUENCE [LARGE SCALE GENOMIC DNA]</scope>
    <source>
        <strain evidence="1 2">LMG 18091</strain>
    </source>
</reference>
<sequence length="198" mass="21157">MKHTTEDSRENAMTPLIHKMKAGRRRWLAMAAGVGAALVLSACAVVDSGRAPATSASDAWVVLPIANYTETPQAGLRAETIAASILKARGFSNLKQYPANLNSESLFEPAEREAVARALDWARGEKARYALTGAVDEWRYKVGVDGEPAVGITLQVIDVQTGNVIWSAAGSRTGWSRDAVSAVAQKLLRELLSPLGRG</sequence>
<dbReference type="Gene3D" id="3.40.50.10610">
    <property type="entry name" value="ABC-type transport auxiliary lipoprotein component"/>
    <property type="match status" value="1"/>
</dbReference>
<accession>A0AAD2AZK9</accession>
<dbReference type="InterPro" id="IPR006311">
    <property type="entry name" value="TAT_signal"/>
</dbReference>
<evidence type="ECO:0000313" key="1">
    <source>
        <dbReference type="EMBL" id="CAJ0696948.1"/>
    </source>
</evidence>
<dbReference type="EMBL" id="CATWAF010000003">
    <property type="protein sequence ID" value="CAJ0696948.1"/>
    <property type="molecule type" value="Genomic_DNA"/>
</dbReference>
<dbReference type="Proteomes" id="UP001189915">
    <property type="component" value="Unassembled WGS sequence"/>
</dbReference>
<name>A0AAD2AZK9_9RALS</name>
<dbReference type="PROSITE" id="PS51318">
    <property type="entry name" value="TAT"/>
    <property type="match status" value="1"/>
</dbReference>
<gene>
    <name evidence="1" type="ORF">LMG18091_02387</name>
</gene>
<evidence type="ECO:0000313" key="2">
    <source>
        <dbReference type="Proteomes" id="UP001189915"/>
    </source>
</evidence>
<evidence type="ECO:0008006" key="3">
    <source>
        <dbReference type="Google" id="ProtNLM"/>
    </source>
</evidence>
<comment type="caution">
    <text evidence="1">The sequence shown here is derived from an EMBL/GenBank/DDBJ whole genome shotgun (WGS) entry which is preliminary data.</text>
</comment>
<proteinExistence type="predicted"/>